<sequence>MNINKISDQR</sequence>
<reference evidence="1" key="1">
    <citation type="submission" date="2014-09" db="EMBL/GenBank/DDBJ databases">
        <authorList>
            <person name="Magalhaes I.L.F."/>
            <person name="Oliveira U."/>
            <person name="Santos F.R."/>
            <person name="Vidigal T.H.D.A."/>
            <person name="Brescovit A.D."/>
            <person name="Santos A.J."/>
        </authorList>
    </citation>
    <scope>NUCLEOTIDE SEQUENCE</scope>
    <source>
        <tissue evidence="1">Shoot tissue taken approximately 20 cm above the soil surface</tissue>
    </source>
</reference>
<accession>A0A0A9EMU4</accession>
<name>A0A0A9EMU4_ARUDO</name>
<reference evidence="1" key="2">
    <citation type="journal article" date="2015" name="Data Brief">
        <title>Shoot transcriptome of the giant reed, Arundo donax.</title>
        <authorList>
            <person name="Barrero R.A."/>
            <person name="Guerrero F.D."/>
            <person name="Moolhuijzen P."/>
            <person name="Goolsby J.A."/>
            <person name="Tidwell J."/>
            <person name="Bellgard S.E."/>
            <person name="Bellgard M.I."/>
        </authorList>
    </citation>
    <scope>NUCLEOTIDE SEQUENCE</scope>
    <source>
        <tissue evidence="1">Shoot tissue taken approximately 20 cm above the soil surface</tissue>
    </source>
</reference>
<evidence type="ECO:0000313" key="1">
    <source>
        <dbReference type="EMBL" id="JAE00334.1"/>
    </source>
</evidence>
<proteinExistence type="predicted"/>
<dbReference type="EMBL" id="GBRH01197562">
    <property type="protein sequence ID" value="JAE00334.1"/>
    <property type="molecule type" value="Transcribed_RNA"/>
</dbReference>
<organism evidence="1">
    <name type="scientific">Arundo donax</name>
    <name type="common">Giant reed</name>
    <name type="synonym">Donax arundinaceus</name>
    <dbReference type="NCBI Taxonomy" id="35708"/>
    <lineage>
        <taxon>Eukaryota</taxon>
        <taxon>Viridiplantae</taxon>
        <taxon>Streptophyta</taxon>
        <taxon>Embryophyta</taxon>
        <taxon>Tracheophyta</taxon>
        <taxon>Spermatophyta</taxon>
        <taxon>Magnoliopsida</taxon>
        <taxon>Liliopsida</taxon>
        <taxon>Poales</taxon>
        <taxon>Poaceae</taxon>
        <taxon>PACMAD clade</taxon>
        <taxon>Arundinoideae</taxon>
        <taxon>Arundineae</taxon>
        <taxon>Arundo</taxon>
    </lineage>
</organism>
<protein>
    <submittedName>
        <fullName evidence="1">Uncharacterized protein</fullName>
    </submittedName>
</protein>